<evidence type="ECO:0000259" key="2">
    <source>
        <dbReference type="PROSITE" id="PS50013"/>
    </source>
</evidence>
<evidence type="ECO:0000256" key="1">
    <source>
        <dbReference type="SAM" id="MobiDB-lite"/>
    </source>
</evidence>
<dbReference type="CDD" id="cd00024">
    <property type="entry name" value="CD_CSD"/>
    <property type="match status" value="1"/>
</dbReference>
<dbReference type="Pfam" id="PF00385">
    <property type="entry name" value="Chromo"/>
    <property type="match status" value="1"/>
</dbReference>
<dbReference type="Proteomes" id="UP000035740">
    <property type="component" value="Unassembled WGS sequence"/>
</dbReference>
<protein>
    <recommendedName>
        <fullName evidence="2">Chromo domain-containing protein</fullName>
    </recommendedName>
</protein>
<evidence type="ECO:0000313" key="4">
    <source>
        <dbReference type="Proteomes" id="UP000035740"/>
    </source>
</evidence>
<dbReference type="PROSITE" id="PS50013">
    <property type="entry name" value="CHROMO_2"/>
    <property type="match status" value="1"/>
</dbReference>
<feature type="non-terminal residue" evidence="3">
    <location>
        <position position="1"/>
    </location>
</feature>
<proteinExistence type="predicted"/>
<dbReference type="InterPro" id="IPR023780">
    <property type="entry name" value="Chromo_domain"/>
</dbReference>
<gene>
    <name evidence="3" type="ORF">BVRB_039330</name>
</gene>
<feature type="region of interest" description="Disordered" evidence="1">
    <location>
        <begin position="122"/>
        <end position="168"/>
    </location>
</feature>
<evidence type="ECO:0000313" key="3">
    <source>
        <dbReference type="EMBL" id="KMS65111.1"/>
    </source>
</evidence>
<dbReference type="OrthoDB" id="5427872at2759"/>
<feature type="domain" description="Chromo" evidence="2">
    <location>
        <begin position="57"/>
        <end position="104"/>
    </location>
</feature>
<dbReference type="Gene3D" id="2.40.50.40">
    <property type="match status" value="1"/>
</dbReference>
<keyword evidence="4" id="KW-1185">Reference proteome</keyword>
<reference evidence="3 4" key="1">
    <citation type="journal article" date="2014" name="Nature">
        <title>The genome of the recently domesticated crop plant sugar beet (Beta vulgaris).</title>
        <authorList>
            <person name="Dohm J.C."/>
            <person name="Minoche A.E."/>
            <person name="Holtgrawe D."/>
            <person name="Capella-Gutierrez S."/>
            <person name="Zakrzewski F."/>
            <person name="Tafer H."/>
            <person name="Rupp O."/>
            <person name="Sorensen T.R."/>
            <person name="Stracke R."/>
            <person name="Reinhardt R."/>
            <person name="Goesmann A."/>
            <person name="Kraft T."/>
            <person name="Schulz B."/>
            <person name="Stadler P.F."/>
            <person name="Schmidt T."/>
            <person name="Gabaldon T."/>
            <person name="Lehrach H."/>
            <person name="Weisshaar B."/>
            <person name="Himmelbauer H."/>
        </authorList>
    </citation>
    <scope>NUCLEOTIDE SEQUENCE [LARGE SCALE GENOMIC DNA]</scope>
    <source>
        <tissue evidence="3">Taproot</tissue>
    </source>
</reference>
<dbReference type="InterPro" id="IPR000953">
    <property type="entry name" value="Chromo/chromo_shadow_dom"/>
</dbReference>
<organism evidence="3 4">
    <name type="scientific">Beta vulgaris subsp. vulgaris</name>
    <name type="common">Beet</name>
    <dbReference type="NCBI Taxonomy" id="3555"/>
    <lineage>
        <taxon>Eukaryota</taxon>
        <taxon>Viridiplantae</taxon>
        <taxon>Streptophyta</taxon>
        <taxon>Embryophyta</taxon>
        <taxon>Tracheophyta</taxon>
        <taxon>Spermatophyta</taxon>
        <taxon>Magnoliopsida</taxon>
        <taxon>eudicotyledons</taxon>
        <taxon>Gunneridae</taxon>
        <taxon>Pentapetalae</taxon>
        <taxon>Caryophyllales</taxon>
        <taxon>Chenopodiaceae</taxon>
        <taxon>Betoideae</taxon>
        <taxon>Beta</taxon>
    </lineage>
</organism>
<accession>A0A0J7YNF9</accession>
<dbReference type="SUPFAM" id="SSF54160">
    <property type="entry name" value="Chromo domain-like"/>
    <property type="match status" value="1"/>
</dbReference>
<feature type="compositionally biased region" description="Polar residues" evidence="1">
    <location>
        <begin position="136"/>
        <end position="152"/>
    </location>
</feature>
<sequence>ESSQYTLMSKTRTPSAAWSVLRDFHRKQGGQSRLLLTPKRQPHQPIACIYEACDLDWEVESILEHRMSPAGFEFKVKWLGVSQTDARWEPADNVEGSAGIVADYALDFPEIKPLLPWLPAQVEHQDPPDAQPNGFEVTSGNNPADSHWSWSNCGIPDLASESQGNEEI</sequence>
<dbReference type="SMART" id="SM00298">
    <property type="entry name" value="CHROMO"/>
    <property type="match status" value="1"/>
</dbReference>
<name>A0A0J7YNF9_BETVV</name>
<dbReference type="InterPro" id="IPR016197">
    <property type="entry name" value="Chromo-like_dom_sf"/>
</dbReference>
<dbReference type="Gramene" id="KMS65111">
    <property type="protein sequence ID" value="KMS65111"/>
    <property type="gene ID" value="BVRB_039330"/>
</dbReference>
<dbReference type="AlphaFoldDB" id="A0A0J7YNF9"/>
<dbReference type="EMBL" id="KQ114493">
    <property type="protein sequence ID" value="KMS65111.1"/>
    <property type="molecule type" value="Genomic_DNA"/>
</dbReference>